<evidence type="ECO:0000259" key="2">
    <source>
        <dbReference type="SMART" id="SM01359"/>
    </source>
</evidence>
<feature type="domain" description="Alpha-2-macroglobulin" evidence="3">
    <location>
        <begin position="618"/>
        <end position="707"/>
    </location>
</feature>
<dbReference type="PANTHER" id="PTHR11412">
    <property type="entry name" value="MACROGLOBULIN / COMPLEMENT"/>
    <property type="match status" value="1"/>
</dbReference>
<dbReference type="Gene3D" id="6.10.270.10">
    <property type="match status" value="1"/>
</dbReference>
<dbReference type="Pfam" id="PF17790">
    <property type="entry name" value="MG1"/>
    <property type="match status" value="1"/>
</dbReference>
<keyword evidence="5" id="KW-1185">Reference proteome</keyword>
<dbReference type="Ensembl" id="ENSXCOT00000021108.1">
    <property type="protein sequence ID" value="ENSXCOP00000020853.1"/>
    <property type="gene ID" value="ENSXCOG00000015592.1"/>
</dbReference>
<evidence type="ECO:0000313" key="4">
    <source>
        <dbReference type="Ensembl" id="ENSXCOP00000020853.1"/>
    </source>
</evidence>
<evidence type="ECO:0000256" key="1">
    <source>
        <dbReference type="SAM" id="SignalP"/>
    </source>
</evidence>
<evidence type="ECO:0000313" key="5">
    <source>
        <dbReference type="Proteomes" id="UP000261380"/>
    </source>
</evidence>
<evidence type="ECO:0008006" key="6">
    <source>
        <dbReference type="Google" id="ProtNLM"/>
    </source>
</evidence>
<evidence type="ECO:0000259" key="3">
    <source>
        <dbReference type="SMART" id="SM01360"/>
    </source>
</evidence>
<reference evidence="4" key="1">
    <citation type="submission" date="2025-08" db="UniProtKB">
        <authorList>
            <consortium name="Ensembl"/>
        </authorList>
    </citation>
    <scope>IDENTIFICATION</scope>
</reference>
<accession>A0A3B5M9A5</accession>
<dbReference type="Gene3D" id="2.20.130.20">
    <property type="match status" value="1"/>
</dbReference>
<feature type="signal peptide" evidence="1">
    <location>
        <begin position="1"/>
        <end position="18"/>
    </location>
</feature>
<dbReference type="InterPro" id="IPR013783">
    <property type="entry name" value="Ig-like_fold"/>
</dbReference>
<dbReference type="InterPro" id="IPR041425">
    <property type="entry name" value="C3/4/5_MG1"/>
</dbReference>
<dbReference type="AlphaFoldDB" id="A0A3B5M9A5"/>
<feature type="chain" id="PRO_5045979807" description="Alpha-2-macroglobulin bait region domain-containing protein" evidence="1">
    <location>
        <begin position="19"/>
        <end position="719"/>
    </location>
</feature>
<dbReference type="Pfam" id="PF07703">
    <property type="entry name" value="A2M_BRD"/>
    <property type="match status" value="1"/>
</dbReference>
<dbReference type="Pfam" id="PF01835">
    <property type="entry name" value="MG2"/>
    <property type="match status" value="1"/>
</dbReference>
<dbReference type="Proteomes" id="UP000261380">
    <property type="component" value="Unplaced"/>
</dbReference>
<dbReference type="Pfam" id="PF00207">
    <property type="entry name" value="A2M"/>
    <property type="match status" value="1"/>
</dbReference>
<feature type="domain" description="Alpha-2-macroglobulin bait region" evidence="2">
    <location>
        <begin position="379"/>
        <end position="522"/>
    </location>
</feature>
<keyword evidence="1" id="KW-0732">Signal</keyword>
<protein>
    <recommendedName>
        <fullName evidence="6">Alpha-2-macroglobulin bait region domain-containing protein</fullName>
    </recommendedName>
</protein>
<organism evidence="4 5">
    <name type="scientific">Xiphophorus couchianus</name>
    <name type="common">Monterrey platyfish</name>
    <dbReference type="NCBI Taxonomy" id="32473"/>
    <lineage>
        <taxon>Eukaryota</taxon>
        <taxon>Metazoa</taxon>
        <taxon>Chordata</taxon>
        <taxon>Craniata</taxon>
        <taxon>Vertebrata</taxon>
        <taxon>Euteleostomi</taxon>
        <taxon>Actinopterygii</taxon>
        <taxon>Neopterygii</taxon>
        <taxon>Teleostei</taxon>
        <taxon>Neoteleostei</taxon>
        <taxon>Acanthomorphata</taxon>
        <taxon>Ovalentaria</taxon>
        <taxon>Atherinomorphae</taxon>
        <taxon>Cyprinodontiformes</taxon>
        <taxon>Poeciliidae</taxon>
        <taxon>Poeciliinae</taxon>
        <taxon>Xiphophorus</taxon>
    </lineage>
</organism>
<dbReference type="InterPro" id="IPR002890">
    <property type="entry name" value="MG2"/>
</dbReference>
<dbReference type="PANTHER" id="PTHR11412:SF83">
    <property type="entry name" value="COMPLEMENT C5"/>
    <property type="match status" value="1"/>
</dbReference>
<dbReference type="InterPro" id="IPR001599">
    <property type="entry name" value="Macroglobln_a2"/>
</dbReference>
<dbReference type="InterPro" id="IPR011625">
    <property type="entry name" value="A2M_N_BRD"/>
</dbReference>
<dbReference type="GeneTree" id="ENSGT00940000155670"/>
<dbReference type="Gene3D" id="2.60.40.10">
    <property type="entry name" value="Immunoglobulins"/>
    <property type="match status" value="2"/>
</dbReference>
<dbReference type="Gene3D" id="6.20.50.160">
    <property type="match status" value="1"/>
</dbReference>
<proteinExistence type="predicted"/>
<dbReference type="SMART" id="SM01359">
    <property type="entry name" value="A2M_N_2"/>
    <property type="match status" value="1"/>
</dbReference>
<dbReference type="Gene3D" id="2.60.40.1930">
    <property type="match status" value="3"/>
</dbReference>
<dbReference type="InterPro" id="IPR041555">
    <property type="entry name" value="MG3"/>
</dbReference>
<dbReference type="GO" id="GO:0004866">
    <property type="term" value="F:endopeptidase inhibitor activity"/>
    <property type="evidence" value="ECO:0007669"/>
    <property type="project" value="InterPro"/>
</dbReference>
<dbReference type="Gene3D" id="2.60.40.1940">
    <property type="match status" value="1"/>
</dbReference>
<dbReference type="Pfam" id="PF17791">
    <property type="entry name" value="MG3"/>
    <property type="match status" value="1"/>
</dbReference>
<dbReference type="InterPro" id="IPR050473">
    <property type="entry name" value="A2M/Complement_sys"/>
</dbReference>
<sequence>MVNRLFFFCGISPPAVMASLSVSFLITAPLSVCLEAVETVFVQLFGSSTEETVYVFLKTSMAPDHRELSKDSLRLNSQNNYQGVAKVRVRNPSEDLNHVILHIQSNGINRYLSIPVTRSNGFLFIQTDKPLYTPHQKVKVRAFSMNQELRPANRSVFLTFKVSPMNVVEIIDVNNGIPSMQNPFRIPIKPKLGIWTIEASYTDDFTTKAKTDFEVKEYVLPSFSIQMNPQTNFISHSQFSQFHFRISARYLHGAPVAEGEVYLRYGYVRETNAPVIIPTSRHLQHGVGLSPLSSLRTQVRGITEEAEFATVKFVRSPYRLSLISTPPFIKPGLPYNIQVCFMESHLKSFETADPTLPAESQASLTLEAVAYHSPNQRYLYINTPMFGHSLRVSHYANIQVYTAAPSYLNIRTLNYLVLSKGKVVFFNSQNFASSVDNRQNLNFLVTASMVPSIRLLVYYVLDGEGTTELVADSVWMEVKDKCVNGLQVLQLYKPKENIKLDIRTNQGSMVALSAVDSAVFSLRRNYRDPVSMVLRHFEQSDLGCGGGGGKDNADVFRLAGLTFMTNANAAPSSSSTSITQSKESETIIICSVMAACFTDEPSNFDEAPLLVRSYFPESWLWEVQRARSGQLSISRTLPDSLTTWVVKAIVVLVLSGMCVSDPVKVSVNQPLSVDVPLPYQVVRGEQLELQGSVYNQQDDNIKVRSTTHPIINTQIITAG</sequence>
<name>A0A3B5M9A5_9TELE</name>
<dbReference type="SMART" id="SM01360">
    <property type="entry name" value="A2M"/>
    <property type="match status" value="1"/>
</dbReference>
<reference evidence="4" key="2">
    <citation type="submission" date="2025-09" db="UniProtKB">
        <authorList>
            <consortium name="Ensembl"/>
        </authorList>
    </citation>
    <scope>IDENTIFICATION</scope>
</reference>